<feature type="non-terminal residue" evidence="1">
    <location>
        <position position="55"/>
    </location>
</feature>
<keyword evidence="2" id="KW-1185">Reference proteome</keyword>
<proteinExistence type="predicted"/>
<name>A0AA86SQ30_9FABA</name>
<sequence length="55" mass="6311">HAGVHVYEVGSAFTLKNLFGKPLYIATNYGMFQKMLYGTIQFDGNGYHFIRPLKR</sequence>
<organism evidence="1 2">
    <name type="scientific">Sphenostylis stenocarpa</name>
    <dbReference type="NCBI Taxonomy" id="92480"/>
    <lineage>
        <taxon>Eukaryota</taxon>
        <taxon>Viridiplantae</taxon>
        <taxon>Streptophyta</taxon>
        <taxon>Embryophyta</taxon>
        <taxon>Tracheophyta</taxon>
        <taxon>Spermatophyta</taxon>
        <taxon>Magnoliopsida</taxon>
        <taxon>eudicotyledons</taxon>
        <taxon>Gunneridae</taxon>
        <taxon>Pentapetalae</taxon>
        <taxon>rosids</taxon>
        <taxon>fabids</taxon>
        <taxon>Fabales</taxon>
        <taxon>Fabaceae</taxon>
        <taxon>Papilionoideae</taxon>
        <taxon>50 kb inversion clade</taxon>
        <taxon>NPAAA clade</taxon>
        <taxon>indigoferoid/millettioid clade</taxon>
        <taxon>Phaseoleae</taxon>
        <taxon>Sphenostylis</taxon>
    </lineage>
</organism>
<protein>
    <submittedName>
        <fullName evidence="1">Uncharacterized protein</fullName>
    </submittedName>
</protein>
<evidence type="ECO:0000313" key="2">
    <source>
        <dbReference type="Proteomes" id="UP001189624"/>
    </source>
</evidence>
<dbReference type="EMBL" id="OY731404">
    <property type="protein sequence ID" value="CAJ1969511.1"/>
    <property type="molecule type" value="Genomic_DNA"/>
</dbReference>
<gene>
    <name evidence="1" type="ORF">AYBTSS11_LOCUS22296</name>
</gene>
<dbReference type="Gramene" id="rna-AYBTSS11_LOCUS22296">
    <property type="protein sequence ID" value="CAJ1969511.1"/>
    <property type="gene ID" value="gene-AYBTSS11_LOCUS22296"/>
</dbReference>
<evidence type="ECO:0000313" key="1">
    <source>
        <dbReference type="EMBL" id="CAJ1969511.1"/>
    </source>
</evidence>
<reference evidence="1" key="1">
    <citation type="submission" date="2023-10" db="EMBL/GenBank/DDBJ databases">
        <authorList>
            <person name="Domelevo Entfellner J.-B."/>
        </authorList>
    </citation>
    <scope>NUCLEOTIDE SEQUENCE</scope>
</reference>
<dbReference type="Proteomes" id="UP001189624">
    <property type="component" value="Chromosome 7"/>
</dbReference>
<accession>A0AA86SQ30</accession>
<dbReference type="AlphaFoldDB" id="A0AA86SQ30"/>
<feature type="non-terminal residue" evidence="1">
    <location>
        <position position="1"/>
    </location>
</feature>